<dbReference type="EMBL" id="BHVY01000005">
    <property type="protein sequence ID" value="GIJ88878.1"/>
    <property type="molecule type" value="Genomic_DNA"/>
</dbReference>
<comment type="caution">
    <text evidence="3">The sequence shown here is derived from an EMBL/GenBank/DDBJ whole genome shotgun (WGS) entry which is preliminary data.</text>
</comment>
<dbReference type="Pfam" id="PF08631">
    <property type="entry name" value="SPO22"/>
    <property type="match status" value="1"/>
</dbReference>
<evidence type="ECO:0000313" key="4">
    <source>
        <dbReference type="Proteomes" id="UP001043456"/>
    </source>
</evidence>
<accession>A0A9P3BID5</accession>
<dbReference type="Proteomes" id="UP001043456">
    <property type="component" value="Unassembled WGS sequence"/>
</dbReference>
<evidence type="ECO:0000256" key="1">
    <source>
        <dbReference type="ARBA" id="ARBA00023254"/>
    </source>
</evidence>
<name>A0A9P3BID5_9EURO</name>
<feature type="coiled-coil region" evidence="2">
    <location>
        <begin position="106"/>
        <end position="133"/>
    </location>
</feature>
<sequence length="142" mass="16256">MVFDADQALLDLSQSIIGVAATRLNDMSRNQSNRYRAKVEAYMTEYYMLRVYLSWLQGRSDIAEHLFSKVPQASRGGHQETVMDICYQVGAQAISRRQLDVAARWLERALSSSELLQEEIQQVSSDLKDKRLRVLITFGELP</sequence>
<evidence type="ECO:0000256" key="2">
    <source>
        <dbReference type="SAM" id="Coils"/>
    </source>
</evidence>
<keyword evidence="1" id="KW-0469">Meiosis</keyword>
<dbReference type="AlphaFoldDB" id="A0A9P3BID5"/>
<proteinExistence type="predicted"/>
<evidence type="ECO:0000313" key="3">
    <source>
        <dbReference type="EMBL" id="GIJ88878.1"/>
    </source>
</evidence>
<dbReference type="GeneID" id="67006416"/>
<keyword evidence="4" id="KW-1185">Reference proteome</keyword>
<keyword evidence="2" id="KW-0175">Coiled coil</keyword>
<gene>
    <name evidence="3" type="ORF">Asppvi_007806</name>
</gene>
<dbReference type="RefSeq" id="XP_043159624.1">
    <property type="nucleotide sequence ID" value="XM_043303689.1"/>
</dbReference>
<protein>
    <submittedName>
        <fullName evidence="3">Uncharacterized protein</fullName>
    </submittedName>
</protein>
<dbReference type="GO" id="GO:0051321">
    <property type="term" value="P:meiotic cell cycle"/>
    <property type="evidence" value="ECO:0007669"/>
    <property type="project" value="UniProtKB-KW"/>
</dbReference>
<dbReference type="InterPro" id="IPR013940">
    <property type="entry name" value="Spo22/ZIP4/TEX11"/>
</dbReference>
<dbReference type="OrthoDB" id="65716at2759"/>
<reference evidence="3 4" key="1">
    <citation type="submission" date="2018-10" db="EMBL/GenBank/DDBJ databases">
        <title>Pan-genome distribution and transcriptional activeness of fungal secondary metabolism genes in Aspergillus section Fumigati.</title>
        <authorList>
            <person name="Takahashi H."/>
            <person name="Umemura M."/>
            <person name="Ninomiya A."/>
            <person name="Kusuya Y."/>
            <person name="Urayama S."/>
            <person name="Shimizu M."/>
            <person name="Watanabe A."/>
            <person name="Kamei K."/>
            <person name="Yaguchi T."/>
            <person name="Hagiwara D."/>
        </authorList>
    </citation>
    <scope>NUCLEOTIDE SEQUENCE [LARGE SCALE GENOMIC DNA]</scope>
    <source>
        <strain evidence="3 4">IFM 55266</strain>
    </source>
</reference>
<organism evidence="3 4">
    <name type="scientific">Aspergillus pseudoviridinutans</name>
    <dbReference type="NCBI Taxonomy" id="1517512"/>
    <lineage>
        <taxon>Eukaryota</taxon>
        <taxon>Fungi</taxon>
        <taxon>Dikarya</taxon>
        <taxon>Ascomycota</taxon>
        <taxon>Pezizomycotina</taxon>
        <taxon>Eurotiomycetes</taxon>
        <taxon>Eurotiomycetidae</taxon>
        <taxon>Eurotiales</taxon>
        <taxon>Aspergillaceae</taxon>
        <taxon>Aspergillus</taxon>
        <taxon>Aspergillus subgen. Fumigati</taxon>
    </lineage>
</organism>